<dbReference type="AlphaFoldDB" id="A0A0R2ILI0"/>
<evidence type="ECO:0000256" key="2">
    <source>
        <dbReference type="ARBA" id="ARBA00022801"/>
    </source>
</evidence>
<dbReference type="Pfam" id="PF01725">
    <property type="entry name" value="Ham1p_like"/>
    <property type="match status" value="1"/>
</dbReference>
<dbReference type="GO" id="GO:0005829">
    <property type="term" value="C:cytosol"/>
    <property type="evidence" value="ECO:0007669"/>
    <property type="project" value="TreeGrafter"/>
</dbReference>
<dbReference type="STRING" id="319652.IV80_GL001766"/>
<organism evidence="3 4">
    <name type="scientific">Pediococcus cellicola</name>
    <dbReference type="NCBI Taxonomy" id="319652"/>
    <lineage>
        <taxon>Bacteria</taxon>
        <taxon>Bacillati</taxon>
        <taxon>Bacillota</taxon>
        <taxon>Bacilli</taxon>
        <taxon>Lactobacillales</taxon>
        <taxon>Lactobacillaceae</taxon>
        <taxon>Pediococcus</taxon>
    </lineage>
</organism>
<protein>
    <submittedName>
        <fullName evidence="3">Nucleoside-triphosphatase</fullName>
    </submittedName>
</protein>
<dbReference type="GO" id="GO:0009143">
    <property type="term" value="P:nucleoside triphosphate catabolic process"/>
    <property type="evidence" value="ECO:0007669"/>
    <property type="project" value="InterPro"/>
</dbReference>
<dbReference type="GO" id="GO:0047429">
    <property type="term" value="F:nucleoside triphosphate diphosphatase activity"/>
    <property type="evidence" value="ECO:0007669"/>
    <property type="project" value="InterPro"/>
</dbReference>
<gene>
    <name evidence="3" type="ORF">IV80_GL001766</name>
</gene>
<dbReference type="PANTHER" id="PTHR11067:SF9">
    <property type="entry name" value="INOSINE TRIPHOSPHATE PYROPHOSPHATASE"/>
    <property type="match status" value="1"/>
</dbReference>
<dbReference type="PANTHER" id="PTHR11067">
    <property type="entry name" value="INOSINE TRIPHOSPHATE PYROPHOSPHATASE/HAM1 PROTEIN"/>
    <property type="match status" value="1"/>
</dbReference>
<dbReference type="Proteomes" id="UP000051568">
    <property type="component" value="Unassembled WGS sequence"/>
</dbReference>
<evidence type="ECO:0000313" key="4">
    <source>
        <dbReference type="Proteomes" id="UP000051568"/>
    </source>
</evidence>
<keyword evidence="4" id="KW-1185">Reference proteome</keyword>
<dbReference type="InterPro" id="IPR002637">
    <property type="entry name" value="RdgB/HAM1"/>
</dbReference>
<sequence>MFKRPVVIASNNLDKTGELVLSLKASRIPAESYRAVHKRVQFPKEGTHSYFENARQKALFMAHLLPDDYVLADDTGMMVAAYPDKFGVQTACQLKTYPTDEAKNLYLIKLVAGKSRLVTFRTELVLCTPNHHLYHSVGIFKGTFSTEERGQNGFGFDKILVPLGDTQTLAEKTTAQKLPFLHRTKAVHHLLEKVVKNDYEYF</sequence>
<dbReference type="EMBL" id="JQBR01000007">
    <property type="protein sequence ID" value="KRN65923.1"/>
    <property type="molecule type" value="Genomic_DNA"/>
</dbReference>
<dbReference type="OrthoDB" id="2142580at2"/>
<dbReference type="RefSeq" id="WP_057751607.1">
    <property type="nucleotide sequence ID" value="NZ_BJVH01000015.1"/>
</dbReference>
<evidence type="ECO:0000313" key="3">
    <source>
        <dbReference type="EMBL" id="KRN65923.1"/>
    </source>
</evidence>
<reference evidence="3 4" key="1">
    <citation type="journal article" date="2015" name="Genome Announc.">
        <title>Expanding the biotechnology potential of lactobacilli through comparative genomics of 213 strains and associated genera.</title>
        <authorList>
            <person name="Sun Z."/>
            <person name="Harris H.M."/>
            <person name="McCann A."/>
            <person name="Guo C."/>
            <person name="Argimon S."/>
            <person name="Zhang W."/>
            <person name="Yang X."/>
            <person name="Jeffery I.B."/>
            <person name="Cooney J.C."/>
            <person name="Kagawa T.F."/>
            <person name="Liu W."/>
            <person name="Song Y."/>
            <person name="Salvetti E."/>
            <person name="Wrobel A."/>
            <person name="Rasinkangas P."/>
            <person name="Parkhill J."/>
            <person name="Rea M.C."/>
            <person name="O'Sullivan O."/>
            <person name="Ritari J."/>
            <person name="Douillard F.P."/>
            <person name="Paul Ross R."/>
            <person name="Yang R."/>
            <person name="Briner A.E."/>
            <person name="Felis G.E."/>
            <person name="de Vos W.M."/>
            <person name="Barrangou R."/>
            <person name="Klaenhammer T.R."/>
            <person name="Caufield P.W."/>
            <person name="Cui Y."/>
            <person name="Zhang H."/>
            <person name="O'Toole P.W."/>
        </authorList>
    </citation>
    <scope>NUCLEOTIDE SEQUENCE [LARGE SCALE GENOMIC DNA]</scope>
    <source>
        <strain evidence="3 4">DSM 17757</strain>
    </source>
</reference>
<proteinExistence type="inferred from homology"/>
<dbReference type="InterPro" id="IPR029001">
    <property type="entry name" value="ITPase-like_fam"/>
</dbReference>
<evidence type="ECO:0000256" key="1">
    <source>
        <dbReference type="ARBA" id="ARBA00008023"/>
    </source>
</evidence>
<comment type="caution">
    <text evidence="3">The sequence shown here is derived from an EMBL/GenBank/DDBJ whole genome shotgun (WGS) entry which is preliminary data.</text>
</comment>
<dbReference type="SUPFAM" id="SSF52972">
    <property type="entry name" value="ITPase-like"/>
    <property type="match status" value="1"/>
</dbReference>
<name>A0A0R2ILI0_9LACO</name>
<comment type="similarity">
    <text evidence="1">Belongs to the HAM1 NTPase family.</text>
</comment>
<dbReference type="PATRIC" id="fig|319652.3.peg.1793"/>
<dbReference type="Gene3D" id="3.90.950.10">
    <property type="match status" value="1"/>
</dbReference>
<accession>A0A0R2ILI0</accession>
<keyword evidence="2" id="KW-0378">Hydrolase</keyword>